<feature type="domain" description="DUF7025" evidence="3">
    <location>
        <begin position="2"/>
        <end position="43"/>
    </location>
</feature>
<feature type="compositionally biased region" description="Polar residues" evidence="1">
    <location>
        <begin position="572"/>
        <end position="589"/>
    </location>
</feature>
<dbReference type="Pfam" id="PF23232">
    <property type="entry name" value="AAA_lid_13"/>
    <property type="match status" value="1"/>
</dbReference>
<comment type="caution">
    <text evidence="5">The sequence shown here is derived from an EMBL/GenBank/DDBJ whole genome shotgun (WGS) entry which is preliminary data.</text>
</comment>
<dbReference type="EMBL" id="JAQQWK010000010">
    <property type="protein sequence ID" value="KAK8029608.1"/>
    <property type="molecule type" value="Genomic_DNA"/>
</dbReference>
<feature type="domain" description="AAA+ ATPase lid" evidence="4">
    <location>
        <begin position="414"/>
        <end position="527"/>
    </location>
</feature>
<protein>
    <recommendedName>
        <fullName evidence="7">ATPase AAA-type core domain-containing protein</fullName>
    </recommendedName>
</protein>
<keyword evidence="6" id="KW-1185">Reference proteome</keyword>
<evidence type="ECO:0000313" key="6">
    <source>
        <dbReference type="Proteomes" id="UP001444661"/>
    </source>
</evidence>
<accession>A0ABR1SE80</accession>
<evidence type="ECO:0000259" key="2">
    <source>
        <dbReference type="Pfam" id="PF00004"/>
    </source>
</evidence>
<feature type="compositionally biased region" description="Polar residues" evidence="1">
    <location>
        <begin position="642"/>
        <end position="659"/>
    </location>
</feature>
<evidence type="ECO:0000259" key="3">
    <source>
        <dbReference type="Pfam" id="PF22942"/>
    </source>
</evidence>
<feature type="compositionally biased region" description="Low complexity" evidence="1">
    <location>
        <begin position="696"/>
        <end position="716"/>
    </location>
</feature>
<evidence type="ECO:0008006" key="7">
    <source>
        <dbReference type="Google" id="ProtNLM"/>
    </source>
</evidence>
<dbReference type="InterPro" id="IPR027417">
    <property type="entry name" value="P-loop_NTPase"/>
</dbReference>
<feature type="domain" description="ATPase AAA-type core" evidence="2">
    <location>
        <begin position="298"/>
        <end position="407"/>
    </location>
</feature>
<dbReference type="SUPFAM" id="SSF52540">
    <property type="entry name" value="P-loop containing nucleoside triphosphate hydrolases"/>
    <property type="match status" value="1"/>
</dbReference>
<evidence type="ECO:0000259" key="4">
    <source>
        <dbReference type="Pfam" id="PF23232"/>
    </source>
</evidence>
<dbReference type="InterPro" id="IPR003959">
    <property type="entry name" value="ATPase_AAA_core"/>
</dbReference>
<proteinExistence type="predicted"/>
<feature type="region of interest" description="Disordered" evidence="1">
    <location>
        <begin position="572"/>
        <end position="765"/>
    </location>
</feature>
<reference evidence="5 6" key="1">
    <citation type="submission" date="2023-01" db="EMBL/GenBank/DDBJ databases">
        <title>Analysis of 21 Apiospora genomes using comparative genomics revels a genus with tremendous synthesis potential of carbohydrate active enzymes and secondary metabolites.</title>
        <authorList>
            <person name="Sorensen T."/>
        </authorList>
    </citation>
    <scope>NUCLEOTIDE SEQUENCE [LARGE SCALE GENOMIC DNA]</scope>
    <source>
        <strain evidence="5 6">CBS 33761</strain>
    </source>
</reference>
<gene>
    <name evidence="5" type="ORF">PG993_010899</name>
</gene>
<dbReference type="Gene3D" id="3.40.50.300">
    <property type="entry name" value="P-loop containing nucleotide triphosphate hydrolases"/>
    <property type="match status" value="1"/>
</dbReference>
<name>A0ABR1SE80_9PEZI</name>
<dbReference type="PANTHER" id="PTHR46411">
    <property type="entry name" value="FAMILY ATPASE, PUTATIVE-RELATED"/>
    <property type="match status" value="1"/>
</dbReference>
<feature type="compositionally biased region" description="Low complexity" evidence="1">
    <location>
        <begin position="624"/>
        <end position="633"/>
    </location>
</feature>
<sequence length="765" mass="84982">MKVRCAFIDFNGKGFGPVSITFSIPPFGGLKDMDSLPIYPLRLSKAVGLRDSLIARGKMLLNIITLKPMYYTGDALHTGEEIDSQVIVDFSEALADEQRKQWTPRIASVYTSSDVPEDDCQYLCCAYTNVASGSQIDVYLADRSLDELVPSTPFRPPSLIPSPRSLDEIIPGTEDEPSDDEFLLMTYRAFAFVLRTRKWAQIDLTYLRYENKDVRDSTLSAFDRLELPEGHREMVRSLVTEHFRDRRAAEAKDDRTDLARGSLCFSMALLELGKPPLPVNNFRSNPNLRLVADCSIEGVAELLKKPLFYITCGEEEINAGNLGIIARDVEQGLEKNFALASRWGCILLLDEADVFLSARERKDFERNGSVAVFLRVLEYYTGILFLTTNRIGDFDEAFASRIHISLFYPELDELKTKKVFKLNLDLIQERFDRQNCKITFDASSIEDFAEHHYREHKTSRWNGRQIRNACQTALALAEYDAHGGRVAQDDDDANDSSIVVSLQLRHFRLVQTAYQDFGRYLGDIRGTQGDRRAIDYGLRAKTHTPYQTNDHSYPSGTGNPAGLNVNRYRPNPLSSGQSSMYDYPSQGSQVVDPPYRPVSQGELGGGGGTYTVNAPPDIGHSMYGQHGHSQGQLQGPGGMYNMQANPQSQGYSYSGNQPGQMEPRQYQPPNQQVLGRSWGNPGPVSNQGYPPTSEPQQGQAQASSSQWQTTQAQQQQVPPLYRYSNVQHGGGSQIPTSGADFALQSQASFGRQGGAPGAAGTSQGA</sequence>
<evidence type="ECO:0000313" key="5">
    <source>
        <dbReference type="EMBL" id="KAK8029608.1"/>
    </source>
</evidence>
<dbReference type="Pfam" id="PF00004">
    <property type="entry name" value="AAA"/>
    <property type="match status" value="1"/>
</dbReference>
<dbReference type="InterPro" id="IPR054289">
    <property type="entry name" value="DUF7025"/>
</dbReference>
<evidence type="ECO:0000256" key="1">
    <source>
        <dbReference type="SAM" id="MobiDB-lite"/>
    </source>
</evidence>
<organism evidence="5 6">
    <name type="scientific">Apiospora rasikravindrae</name>
    <dbReference type="NCBI Taxonomy" id="990691"/>
    <lineage>
        <taxon>Eukaryota</taxon>
        <taxon>Fungi</taxon>
        <taxon>Dikarya</taxon>
        <taxon>Ascomycota</taxon>
        <taxon>Pezizomycotina</taxon>
        <taxon>Sordariomycetes</taxon>
        <taxon>Xylariomycetidae</taxon>
        <taxon>Amphisphaeriales</taxon>
        <taxon>Apiosporaceae</taxon>
        <taxon>Apiospora</taxon>
    </lineage>
</organism>
<dbReference type="Pfam" id="PF22942">
    <property type="entry name" value="DUF7025"/>
    <property type="match status" value="1"/>
</dbReference>
<dbReference type="InterPro" id="IPR056599">
    <property type="entry name" value="AAA_lid_fung"/>
</dbReference>
<dbReference type="Proteomes" id="UP001444661">
    <property type="component" value="Unassembled WGS sequence"/>
</dbReference>
<dbReference type="PANTHER" id="PTHR46411:SF2">
    <property type="entry name" value="AAA+ ATPASE DOMAIN-CONTAINING PROTEIN"/>
    <property type="match status" value="1"/>
</dbReference>